<sequence length="90" mass="10343">MLSIFKKNKNSASIASNRLKVVITQDRASISQEVMEDLKKDMIKVFQKYLIIEESGLECSVQREREKNIGLSITIPVKKVKRKGNIFDED</sequence>
<dbReference type="EMBL" id="SOBG01000006">
    <property type="protein sequence ID" value="TDT69202.1"/>
    <property type="molecule type" value="Genomic_DNA"/>
</dbReference>
<dbReference type="RefSeq" id="WP_134113413.1">
    <property type="nucleotide sequence ID" value="NZ_SOBG01000006.1"/>
</dbReference>
<dbReference type="GO" id="GO:0051301">
    <property type="term" value="P:cell division"/>
    <property type="evidence" value="ECO:0007669"/>
    <property type="project" value="UniProtKB-KW"/>
</dbReference>
<name>A0AA46DY63_9FUSO</name>
<proteinExistence type="inferred from homology"/>
<keyword evidence="3" id="KW-0131">Cell cycle</keyword>
<dbReference type="AlphaFoldDB" id="A0AA46DY63"/>
<evidence type="ECO:0000256" key="1">
    <source>
        <dbReference type="ARBA" id="ARBA00008168"/>
    </source>
</evidence>
<comment type="function">
    <text evidence="2">Prevents the cell division inhibition by proteins MinC and MinD at internal division sites while permitting inhibition at polar sites. This ensures cell division at the proper site by restricting the formation of a division septum at the midpoint of the long axis of the cell.</text>
</comment>
<evidence type="ECO:0000313" key="4">
    <source>
        <dbReference type="Proteomes" id="UP000294678"/>
    </source>
</evidence>
<accession>A0AA46DY63</accession>
<keyword evidence="4" id="KW-1185">Reference proteome</keyword>
<comment type="similarity">
    <text evidence="1">Belongs to the MinE family.</text>
</comment>
<reference evidence="3 4" key="1">
    <citation type="submission" date="2019-03" db="EMBL/GenBank/DDBJ databases">
        <title>Genomic Encyclopedia of Type Strains, Phase IV (KMG-IV): sequencing the most valuable type-strain genomes for metagenomic binning, comparative biology and taxonomic classification.</title>
        <authorList>
            <person name="Goeker M."/>
        </authorList>
    </citation>
    <scope>NUCLEOTIDE SEQUENCE [LARGE SCALE GENOMIC DNA]</scope>
    <source>
        <strain evidence="3 4">DSM 100055</strain>
    </source>
</reference>
<dbReference type="InterPro" id="IPR036707">
    <property type="entry name" value="MinE_sf"/>
</dbReference>
<protein>
    <submittedName>
        <fullName evidence="3">Cell division topological specificity factor MinE</fullName>
    </submittedName>
</protein>
<evidence type="ECO:0000256" key="2">
    <source>
        <dbReference type="ARBA" id="ARBA00025265"/>
    </source>
</evidence>
<organism evidence="3 4">
    <name type="scientific">Hypnocyclicus thermotrophus</name>
    <dbReference type="NCBI Taxonomy" id="1627895"/>
    <lineage>
        <taxon>Bacteria</taxon>
        <taxon>Fusobacteriati</taxon>
        <taxon>Fusobacteriota</taxon>
        <taxon>Fusobacteriia</taxon>
        <taxon>Fusobacteriales</taxon>
        <taxon>Fusobacteriaceae</taxon>
        <taxon>Hypnocyclicus</taxon>
    </lineage>
</organism>
<dbReference type="GO" id="GO:0032955">
    <property type="term" value="P:regulation of division septum assembly"/>
    <property type="evidence" value="ECO:0007669"/>
    <property type="project" value="InterPro"/>
</dbReference>
<dbReference type="Proteomes" id="UP000294678">
    <property type="component" value="Unassembled WGS sequence"/>
</dbReference>
<dbReference type="Pfam" id="PF03776">
    <property type="entry name" value="MinE"/>
    <property type="match status" value="1"/>
</dbReference>
<comment type="caution">
    <text evidence="3">The sequence shown here is derived from an EMBL/GenBank/DDBJ whole genome shotgun (WGS) entry which is preliminary data.</text>
</comment>
<dbReference type="Gene3D" id="3.30.1070.10">
    <property type="entry name" value="Cell division topological specificity factor MinE"/>
    <property type="match status" value="1"/>
</dbReference>
<evidence type="ECO:0000313" key="3">
    <source>
        <dbReference type="EMBL" id="TDT69202.1"/>
    </source>
</evidence>
<dbReference type="NCBIfam" id="TIGR01215">
    <property type="entry name" value="minE"/>
    <property type="match status" value="1"/>
</dbReference>
<dbReference type="SUPFAM" id="SSF55229">
    <property type="entry name" value="Cell division protein MinE topological specificity domain"/>
    <property type="match status" value="1"/>
</dbReference>
<dbReference type="InterPro" id="IPR005527">
    <property type="entry name" value="MinE"/>
</dbReference>
<gene>
    <name evidence="3" type="ORF">EV215_1544</name>
</gene>
<keyword evidence="3" id="KW-0132">Cell division</keyword>